<dbReference type="EMBL" id="JAWDGP010006323">
    <property type="protein sequence ID" value="KAK3743037.1"/>
    <property type="molecule type" value="Genomic_DNA"/>
</dbReference>
<dbReference type="Proteomes" id="UP001283361">
    <property type="component" value="Unassembled WGS sequence"/>
</dbReference>
<proteinExistence type="predicted"/>
<accession>A0AAE1CXY7</accession>
<sequence length="89" mass="9712">MQKGAYGKESKQLMTSLVSKNKIHCIVSSSLSGSHGAKSPIDKMRMTVRPDIFQARGQGLGLLLCSQSITLVNETKESSTFNKNLDIKL</sequence>
<keyword evidence="2" id="KW-1185">Reference proteome</keyword>
<name>A0AAE1CXY7_9GAST</name>
<reference evidence="1" key="1">
    <citation type="journal article" date="2023" name="G3 (Bethesda)">
        <title>A reference genome for the long-term kleptoplast-retaining sea slug Elysia crispata morphotype clarki.</title>
        <authorList>
            <person name="Eastman K.E."/>
            <person name="Pendleton A.L."/>
            <person name="Shaikh M.A."/>
            <person name="Suttiyut T."/>
            <person name="Ogas R."/>
            <person name="Tomko P."/>
            <person name="Gavelis G."/>
            <person name="Widhalm J.R."/>
            <person name="Wisecaver J.H."/>
        </authorList>
    </citation>
    <scope>NUCLEOTIDE SEQUENCE</scope>
    <source>
        <strain evidence="1">ECLA1</strain>
    </source>
</reference>
<protein>
    <submittedName>
        <fullName evidence="1">Uncharacterized protein</fullName>
    </submittedName>
</protein>
<evidence type="ECO:0000313" key="2">
    <source>
        <dbReference type="Proteomes" id="UP001283361"/>
    </source>
</evidence>
<evidence type="ECO:0000313" key="1">
    <source>
        <dbReference type="EMBL" id="KAK3743037.1"/>
    </source>
</evidence>
<comment type="caution">
    <text evidence="1">The sequence shown here is derived from an EMBL/GenBank/DDBJ whole genome shotgun (WGS) entry which is preliminary data.</text>
</comment>
<organism evidence="1 2">
    <name type="scientific">Elysia crispata</name>
    <name type="common">lettuce slug</name>
    <dbReference type="NCBI Taxonomy" id="231223"/>
    <lineage>
        <taxon>Eukaryota</taxon>
        <taxon>Metazoa</taxon>
        <taxon>Spiralia</taxon>
        <taxon>Lophotrochozoa</taxon>
        <taxon>Mollusca</taxon>
        <taxon>Gastropoda</taxon>
        <taxon>Heterobranchia</taxon>
        <taxon>Euthyneura</taxon>
        <taxon>Panpulmonata</taxon>
        <taxon>Sacoglossa</taxon>
        <taxon>Placobranchoidea</taxon>
        <taxon>Plakobranchidae</taxon>
        <taxon>Elysia</taxon>
    </lineage>
</organism>
<gene>
    <name evidence="1" type="ORF">RRG08_063903</name>
</gene>
<dbReference type="AlphaFoldDB" id="A0AAE1CXY7"/>